<sequence>MSSIDDLRAKIILNCELSFIEFDVFTITVSVMKRGQLETHTAYVVAGPQRATIARASGSTAQEALEDLLNITSI</sequence>
<dbReference type="EMBL" id="KL584704">
    <property type="protein sequence ID" value="KEQ76173.1"/>
    <property type="molecule type" value="Genomic_DNA"/>
</dbReference>
<evidence type="ECO:0000313" key="2">
    <source>
        <dbReference type="Proteomes" id="UP000027730"/>
    </source>
</evidence>
<keyword evidence="2" id="KW-1185">Reference proteome</keyword>
<dbReference type="Proteomes" id="UP000027730">
    <property type="component" value="Unassembled WGS sequence"/>
</dbReference>
<evidence type="ECO:0000313" key="1">
    <source>
        <dbReference type="EMBL" id="KEQ76173.1"/>
    </source>
</evidence>
<protein>
    <submittedName>
        <fullName evidence="1">Uncharacterized protein</fullName>
    </submittedName>
</protein>
<reference evidence="1 2" key="1">
    <citation type="journal article" date="2014" name="BMC Genomics">
        <title>Genome sequencing of four Aureobasidium pullulans varieties: biotechnological potential, stress tolerance, and description of new species.</title>
        <authorList>
            <person name="Gostin Ar C."/>
            <person name="Ohm R.A."/>
            <person name="Kogej T."/>
            <person name="Sonjak S."/>
            <person name="Turk M."/>
            <person name="Zajc J."/>
            <person name="Zalar P."/>
            <person name="Grube M."/>
            <person name="Sun H."/>
            <person name="Han J."/>
            <person name="Sharma A."/>
            <person name="Chiniquy J."/>
            <person name="Ngan C.Y."/>
            <person name="Lipzen A."/>
            <person name="Barry K."/>
            <person name="Grigoriev I.V."/>
            <person name="Gunde-Cimerman N."/>
        </authorList>
    </citation>
    <scope>NUCLEOTIDE SEQUENCE [LARGE SCALE GENOMIC DNA]</scope>
    <source>
        <strain evidence="1 2">CBS 147.97</strain>
    </source>
</reference>
<dbReference type="OrthoDB" id="3862557at2759"/>
<proteinExistence type="predicted"/>
<dbReference type="AlphaFoldDB" id="A0A074WSS7"/>
<gene>
    <name evidence="1" type="ORF">M436DRAFT_79428</name>
</gene>
<name>A0A074WSS7_9PEZI</name>
<accession>A0A074WSS7</accession>
<dbReference type="HOGENOM" id="CLU_2704416_0_0_1"/>
<dbReference type="RefSeq" id="XP_013430511.1">
    <property type="nucleotide sequence ID" value="XM_013575057.1"/>
</dbReference>
<organism evidence="1 2">
    <name type="scientific">Aureobasidium namibiae CBS 147.97</name>
    <dbReference type="NCBI Taxonomy" id="1043004"/>
    <lineage>
        <taxon>Eukaryota</taxon>
        <taxon>Fungi</taxon>
        <taxon>Dikarya</taxon>
        <taxon>Ascomycota</taxon>
        <taxon>Pezizomycotina</taxon>
        <taxon>Dothideomycetes</taxon>
        <taxon>Dothideomycetidae</taxon>
        <taxon>Dothideales</taxon>
        <taxon>Saccotheciaceae</taxon>
        <taxon>Aureobasidium</taxon>
    </lineage>
</organism>
<dbReference type="GeneID" id="25416430"/>